<proteinExistence type="predicted"/>
<gene>
    <name evidence="3" type="primary">menI_1</name>
    <name evidence="3" type="ORF">GMJLKIPL_2374</name>
</gene>
<evidence type="ECO:0000313" key="4">
    <source>
        <dbReference type="Proteomes" id="UP001055153"/>
    </source>
</evidence>
<sequence>MNIIEQVAPGLSGLETLQALIRAGGRPPIGDTLDFTLVEVGDGWATFAGVPSVSAYNPMGAVHGGYAAALLDSACGCAVHSKLNADQAYTTLELKVSYLRSVTADTGALRAEGRAISVGRRAAFAEATLKDAGQRIVATASSTLLVMDRPRAR</sequence>
<dbReference type="EMBL" id="BPQQ01000025">
    <property type="protein sequence ID" value="GJE00452.1"/>
    <property type="molecule type" value="Genomic_DNA"/>
</dbReference>
<accession>A0ABQ4SBH1</accession>
<comment type="caution">
    <text evidence="3">The sequence shown here is derived from an EMBL/GenBank/DDBJ whole genome shotgun (WGS) entry which is preliminary data.</text>
</comment>
<feature type="domain" description="Thioesterase" evidence="2">
    <location>
        <begin position="59"/>
        <end position="137"/>
    </location>
</feature>
<dbReference type="PANTHER" id="PTHR43240:SF1">
    <property type="entry name" value="BLR5584 PROTEIN"/>
    <property type="match status" value="1"/>
</dbReference>
<protein>
    <submittedName>
        <fullName evidence="3">1,4-dihydroxy-2-naphthoyl-CoA hydrolase</fullName>
    </submittedName>
</protein>
<dbReference type="InterPro" id="IPR006683">
    <property type="entry name" value="Thioestr_dom"/>
</dbReference>
<dbReference type="InterPro" id="IPR003736">
    <property type="entry name" value="PAAI_dom"/>
</dbReference>
<dbReference type="RefSeq" id="WP_238235339.1">
    <property type="nucleotide sequence ID" value="NZ_BPQQ01000025.1"/>
</dbReference>
<dbReference type="PANTHER" id="PTHR43240">
    <property type="entry name" value="1,4-DIHYDROXY-2-NAPHTHOYL-COA THIOESTERASE 1"/>
    <property type="match status" value="1"/>
</dbReference>
<dbReference type="Gene3D" id="3.10.129.10">
    <property type="entry name" value="Hotdog Thioesterase"/>
    <property type="match status" value="1"/>
</dbReference>
<dbReference type="InterPro" id="IPR029069">
    <property type="entry name" value="HotDog_dom_sf"/>
</dbReference>
<dbReference type="GO" id="GO:0016787">
    <property type="term" value="F:hydrolase activity"/>
    <property type="evidence" value="ECO:0007669"/>
    <property type="project" value="UniProtKB-KW"/>
</dbReference>
<evidence type="ECO:0000259" key="2">
    <source>
        <dbReference type="Pfam" id="PF03061"/>
    </source>
</evidence>
<name>A0ABQ4SBH1_9HYPH</name>
<dbReference type="CDD" id="cd03443">
    <property type="entry name" value="PaaI_thioesterase"/>
    <property type="match status" value="1"/>
</dbReference>
<evidence type="ECO:0000256" key="1">
    <source>
        <dbReference type="ARBA" id="ARBA00022801"/>
    </source>
</evidence>
<reference evidence="3" key="1">
    <citation type="journal article" date="2021" name="Front. Microbiol.">
        <title>Comprehensive Comparative Genomics and Phenotyping of Methylobacterium Species.</title>
        <authorList>
            <person name="Alessa O."/>
            <person name="Ogura Y."/>
            <person name="Fujitani Y."/>
            <person name="Takami H."/>
            <person name="Hayashi T."/>
            <person name="Sahin N."/>
            <person name="Tani A."/>
        </authorList>
    </citation>
    <scope>NUCLEOTIDE SEQUENCE</scope>
    <source>
        <strain evidence="3">DSM 17168</strain>
    </source>
</reference>
<dbReference type="NCBIfam" id="TIGR00369">
    <property type="entry name" value="unchar_dom_1"/>
    <property type="match status" value="1"/>
</dbReference>
<dbReference type="Proteomes" id="UP001055153">
    <property type="component" value="Unassembled WGS sequence"/>
</dbReference>
<keyword evidence="1 3" id="KW-0378">Hydrolase</keyword>
<organism evidence="3 4">
    <name type="scientific">Methylobacterium isbiliense</name>
    <dbReference type="NCBI Taxonomy" id="315478"/>
    <lineage>
        <taxon>Bacteria</taxon>
        <taxon>Pseudomonadati</taxon>
        <taxon>Pseudomonadota</taxon>
        <taxon>Alphaproteobacteria</taxon>
        <taxon>Hyphomicrobiales</taxon>
        <taxon>Methylobacteriaceae</taxon>
        <taxon>Methylobacterium</taxon>
    </lineage>
</organism>
<keyword evidence="4" id="KW-1185">Reference proteome</keyword>
<evidence type="ECO:0000313" key="3">
    <source>
        <dbReference type="EMBL" id="GJE00452.1"/>
    </source>
</evidence>
<dbReference type="Pfam" id="PF03061">
    <property type="entry name" value="4HBT"/>
    <property type="match status" value="1"/>
</dbReference>
<reference evidence="3" key="2">
    <citation type="submission" date="2021-08" db="EMBL/GenBank/DDBJ databases">
        <authorList>
            <person name="Tani A."/>
            <person name="Ola A."/>
            <person name="Ogura Y."/>
            <person name="Katsura K."/>
            <person name="Hayashi T."/>
        </authorList>
    </citation>
    <scope>NUCLEOTIDE SEQUENCE</scope>
    <source>
        <strain evidence="3">DSM 17168</strain>
    </source>
</reference>
<dbReference type="SUPFAM" id="SSF54637">
    <property type="entry name" value="Thioesterase/thiol ester dehydrase-isomerase"/>
    <property type="match status" value="1"/>
</dbReference>